<name>A0A1G9HBE0_9BACL</name>
<protein>
    <submittedName>
        <fullName evidence="2">Uncharacterized protein</fullName>
    </submittedName>
</protein>
<keyword evidence="1" id="KW-0812">Transmembrane</keyword>
<accession>A0A1G9HBE0</accession>
<dbReference type="Proteomes" id="UP000199008">
    <property type="component" value="Unassembled WGS sequence"/>
</dbReference>
<evidence type="ECO:0000313" key="2">
    <source>
        <dbReference type="EMBL" id="SDL10219.1"/>
    </source>
</evidence>
<sequence length="75" mass="8896">MERLNITSMVLGLIWVIVSYLLITTVMSEWFYAQPVWVIPVTIIGGVIVIRILFNQVFKVDFINKKYHKNQNRRK</sequence>
<dbReference type="AlphaFoldDB" id="A0A1G9HBE0"/>
<keyword evidence="1" id="KW-1133">Transmembrane helix</keyword>
<gene>
    <name evidence="2" type="ORF">SAMN05216216_12210</name>
</gene>
<organism evidence="2 3">
    <name type="scientific">Lacicoccus qingdaonensis</name>
    <dbReference type="NCBI Taxonomy" id="576118"/>
    <lineage>
        <taxon>Bacteria</taxon>
        <taxon>Bacillati</taxon>
        <taxon>Bacillota</taxon>
        <taxon>Bacilli</taxon>
        <taxon>Bacillales</taxon>
        <taxon>Salinicoccaceae</taxon>
        <taxon>Lacicoccus</taxon>
    </lineage>
</organism>
<dbReference type="STRING" id="576118.SAMN05216216_12210"/>
<dbReference type="OrthoDB" id="2390198at2"/>
<feature type="transmembrane region" description="Helical" evidence="1">
    <location>
        <begin position="37"/>
        <end position="58"/>
    </location>
</feature>
<keyword evidence="1" id="KW-0472">Membrane</keyword>
<dbReference type="EMBL" id="FNFY01000022">
    <property type="protein sequence ID" value="SDL10219.1"/>
    <property type="molecule type" value="Genomic_DNA"/>
</dbReference>
<proteinExistence type="predicted"/>
<feature type="transmembrane region" description="Helical" evidence="1">
    <location>
        <begin position="12"/>
        <end position="31"/>
    </location>
</feature>
<dbReference type="RefSeq" id="WP_092987336.1">
    <property type="nucleotide sequence ID" value="NZ_FNFY01000022.1"/>
</dbReference>
<reference evidence="3" key="1">
    <citation type="submission" date="2016-10" db="EMBL/GenBank/DDBJ databases">
        <authorList>
            <person name="Varghese N."/>
            <person name="Submissions S."/>
        </authorList>
    </citation>
    <scope>NUCLEOTIDE SEQUENCE [LARGE SCALE GENOMIC DNA]</scope>
    <source>
        <strain evidence="3">CGMCC 1.8895</strain>
    </source>
</reference>
<evidence type="ECO:0000256" key="1">
    <source>
        <dbReference type="SAM" id="Phobius"/>
    </source>
</evidence>
<keyword evidence="3" id="KW-1185">Reference proteome</keyword>
<evidence type="ECO:0000313" key="3">
    <source>
        <dbReference type="Proteomes" id="UP000199008"/>
    </source>
</evidence>